<dbReference type="AlphaFoldDB" id="A0A3A1P3K4"/>
<dbReference type="RefSeq" id="WP_119593634.1">
    <property type="nucleotide sequence ID" value="NZ_QXFM01000117.1"/>
</dbReference>
<protein>
    <submittedName>
        <fullName evidence="1">Uncharacterized protein</fullName>
    </submittedName>
</protein>
<evidence type="ECO:0000313" key="1">
    <source>
        <dbReference type="EMBL" id="RIV82645.1"/>
    </source>
</evidence>
<sequence>MSKPCLEIATYTSIEPVEADRQRQLAAGMAAKLPGFAGWLPLSGSTNATDRADVVGWTSLEAAHDAGKQVGTAEEFAPFRRSIDTFNGMGHFTLEVGGLPFMQPGDGIELGLFRLKPGISEEDLRSAHAHMVDRHLSRQSGWRGQRLAKLKDGIWADLAFAQSKEVAEAICASWSGNEDCEAFLAMIEPVSMQFGAIA</sequence>
<dbReference type="OrthoDB" id="8419030at2"/>
<accession>A0A3A1P3K4</accession>
<organism evidence="1 2">
    <name type="scientific">Aurantiacibacter xanthus</name>
    <dbReference type="NCBI Taxonomy" id="1784712"/>
    <lineage>
        <taxon>Bacteria</taxon>
        <taxon>Pseudomonadati</taxon>
        <taxon>Pseudomonadota</taxon>
        <taxon>Alphaproteobacteria</taxon>
        <taxon>Sphingomonadales</taxon>
        <taxon>Erythrobacteraceae</taxon>
        <taxon>Aurantiacibacter</taxon>
    </lineage>
</organism>
<evidence type="ECO:0000313" key="2">
    <source>
        <dbReference type="Proteomes" id="UP000265366"/>
    </source>
</evidence>
<reference evidence="1 2" key="1">
    <citation type="submission" date="2018-08" db="EMBL/GenBank/DDBJ databases">
        <title>Erythrobacter zhengii sp.nov., a bacterium isolated from deep-sea sediment.</title>
        <authorList>
            <person name="Fang C."/>
            <person name="Wu Y.-H."/>
            <person name="Sun C."/>
            <person name="Wang H."/>
            <person name="Cheng H."/>
            <person name="Meng F.-X."/>
            <person name="Wang C.-S."/>
            <person name="Xu X.-W."/>
        </authorList>
    </citation>
    <scope>NUCLEOTIDE SEQUENCE [LARGE SCALE GENOMIC DNA]</scope>
    <source>
        <strain evidence="1 2">CCTCC AB 2015396</strain>
    </source>
</reference>
<comment type="caution">
    <text evidence="1">The sequence shown here is derived from an EMBL/GenBank/DDBJ whole genome shotgun (WGS) entry which is preliminary data.</text>
</comment>
<dbReference type="EMBL" id="QXFM01000117">
    <property type="protein sequence ID" value="RIV82645.1"/>
    <property type="molecule type" value="Genomic_DNA"/>
</dbReference>
<gene>
    <name evidence="1" type="ORF">D2V17_15135</name>
</gene>
<keyword evidence="2" id="KW-1185">Reference proteome</keyword>
<dbReference type="Proteomes" id="UP000265366">
    <property type="component" value="Unassembled WGS sequence"/>
</dbReference>
<name>A0A3A1P3K4_9SPHN</name>
<proteinExistence type="predicted"/>